<dbReference type="PANTHER" id="PTHR30136:SF24">
    <property type="entry name" value="HTH-TYPE TRANSCRIPTIONAL REPRESSOR ALLR"/>
    <property type="match status" value="1"/>
</dbReference>
<evidence type="ECO:0000256" key="1">
    <source>
        <dbReference type="ARBA" id="ARBA00023015"/>
    </source>
</evidence>
<dbReference type="SMART" id="SM00346">
    <property type="entry name" value="HTH_ICLR"/>
    <property type="match status" value="1"/>
</dbReference>
<keyword evidence="7" id="KW-1185">Reference proteome</keyword>
<evidence type="ECO:0000313" key="6">
    <source>
        <dbReference type="EMBL" id="MEU5711705.1"/>
    </source>
</evidence>
<comment type="caution">
    <text evidence="6">The sequence shown here is derived from an EMBL/GenBank/DDBJ whole genome shotgun (WGS) entry which is preliminary data.</text>
</comment>
<dbReference type="SUPFAM" id="SSF55781">
    <property type="entry name" value="GAF domain-like"/>
    <property type="match status" value="1"/>
</dbReference>
<dbReference type="Proteomes" id="UP001551011">
    <property type="component" value="Unassembled WGS sequence"/>
</dbReference>
<accession>A0ABV3AIV2</accession>
<dbReference type="Gene3D" id="3.30.450.40">
    <property type="match status" value="1"/>
</dbReference>
<feature type="domain" description="IclR-ED" evidence="5">
    <location>
        <begin position="70"/>
        <end position="250"/>
    </location>
</feature>
<evidence type="ECO:0000256" key="3">
    <source>
        <dbReference type="ARBA" id="ARBA00023163"/>
    </source>
</evidence>
<proteinExistence type="predicted"/>
<evidence type="ECO:0000259" key="4">
    <source>
        <dbReference type="PROSITE" id="PS51077"/>
    </source>
</evidence>
<keyword evidence="1" id="KW-0805">Transcription regulation</keyword>
<organism evidence="6 7">
    <name type="scientific">Streptomyces flaveolus</name>
    <dbReference type="NCBI Taxonomy" id="67297"/>
    <lineage>
        <taxon>Bacteria</taxon>
        <taxon>Bacillati</taxon>
        <taxon>Actinomycetota</taxon>
        <taxon>Actinomycetes</taxon>
        <taxon>Kitasatosporales</taxon>
        <taxon>Streptomycetaceae</taxon>
        <taxon>Streptomyces</taxon>
    </lineage>
</organism>
<dbReference type="PROSITE" id="PS51078">
    <property type="entry name" value="ICLR_ED"/>
    <property type="match status" value="1"/>
</dbReference>
<dbReference type="EMBL" id="JBFAEG010000029">
    <property type="protein sequence ID" value="MEU5711705.1"/>
    <property type="molecule type" value="Genomic_DNA"/>
</dbReference>
<keyword evidence="2" id="KW-0238">DNA-binding</keyword>
<dbReference type="InterPro" id="IPR029016">
    <property type="entry name" value="GAF-like_dom_sf"/>
</dbReference>
<dbReference type="PANTHER" id="PTHR30136">
    <property type="entry name" value="HELIX-TURN-HELIX TRANSCRIPTIONAL REGULATOR, ICLR FAMILY"/>
    <property type="match status" value="1"/>
</dbReference>
<dbReference type="Gene3D" id="1.10.10.10">
    <property type="entry name" value="Winged helix-like DNA-binding domain superfamily/Winged helix DNA-binding domain"/>
    <property type="match status" value="1"/>
</dbReference>
<evidence type="ECO:0000256" key="2">
    <source>
        <dbReference type="ARBA" id="ARBA00023125"/>
    </source>
</evidence>
<evidence type="ECO:0000313" key="7">
    <source>
        <dbReference type="Proteomes" id="UP001551011"/>
    </source>
</evidence>
<protein>
    <submittedName>
        <fullName evidence="6">IclR family transcriptional regulator C-terminal domain-containing protein</fullName>
    </submittedName>
</protein>
<dbReference type="SUPFAM" id="SSF46785">
    <property type="entry name" value="Winged helix' DNA-binding domain"/>
    <property type="match status" value="1"/>
</dbReference>
<dbReference type="InterPro" id="IPR050707">
    <property type="entry name" value="HTH_MetabolicPath_Reg"/>
</dbReference>
<reference evidence="6 7" key="1">
    <citation type="submission" date="2024-06" db="EMBL/GenBank/DDBJ databases">
        <title>The Natural Products Discovery Center: Release of the First 8490 Sequenced Strains for Exploring Actinobacteria Biosynthetic Diversity.</title>
        <authorList>
            <person name="Kalkreuter E."/>
            <person name="Kautsar S.A."/>
            <person name="Yang D."/>
            <person name="Bader C.D."/>
            <person name="Teijaro C.N."/>
            <person name="Fluegel L."/>
            <person name="Davis C.M."/>
            <person name="Simpson J.R."/>
            <person name="Lauterbach L."/>
            <person name="Steele A.D."/>
            <person name="Gui C."/>
            <person name="Meng S."/>
            <person name="Li G."/>
            <person name="Viehrig K."/>
            <person name="Ye F."/>
            <person name="Su P."/>
            <person name="Kiefer A.F."/>
            <person name="Nichols A."/>
            <person name="Cepeda A.J."/>
            <person name="Yan W."/>
            <person name="Fan B."/>
            <person name="Jiang Y."/>
            <person name="Adhikari A."/>
            <person name="Zheng C.-J."/>
            <person name="Schuster L."/>
            <person name="Cowan T.M."/>
            <person name="Smanski M.J."/>
            <person name="Chevrette M.G."/>
            <person name="De Carvalho L.P.S."/>
            <person name="Shen B."/>
        </authorList>
    </citation>
    <scope>NUCLEOTIDE SEQUENCE [LARGE SCALE GENOMIC DNA]</scope>
    <source>
        <strain evidence="6 7">NPDC020594</strain>
    </source>
</reference>
<dbReference type="Pfam" id="PF01614">
    <property type="entry name" value="IclR_C"/>
    <property type="match status" value="1"/>
</dbReference>
<feature type="domain" description="HTH iclR-type" evidence="4">
    <location>
        <begin position="8"/>
        <end position="69"/>
    </location>
</feature>
<gene>
    <name evidence="6" type="ORF">AB0H04_33445</name>
</gene>
<evidence type="ECO:0000259" key="5">
    <source>
        <dbReference type="PROSITE" id="PS51078"/>
    </source>
</evidence>
<dbReference type="InterPro" id="IPR014757">
    <property type="entry name" value="Tscrpt_reg_IclR_C"/>
</dbReference>
<dbReference type="PROSITE" id="PS51077">
    <property type="entry name" value="HTH_ICLR"/>
    <property type="match status" value="1"/>
</dbReference>
<dbReference type="RefSeq" id="WP_359260064.1">
    <property type="nucleotide sequence ID" value="NZ_JBFAEG010000029.1"/>
</dbReference>
<dbReference type="Pfam" id="PF09339">
    <property type="entry name" value="HTH_IclR"/>
    <property type="match status" value="1"/>
</dbReference>
<sequence>MARSQAGESVLARAARVLAAFGHDSRVLTVAEIARRAALPVPTAHRMVAQLLDVGFLERTEGHGVRVGLHLWEIASLGARALDLREAAMPFLEDIHAATRQHTQLTVLDGTDVLVLEWLRARESLPGLRLHAGRRIPAHAAAAGAVLLAHAEARAQEEVLAGPLTRLSDRTPTDPSDLRSLWAHARRRGYAVCDGFVDARATGIAVPVPGRNARPVAAIGVVVPADEARPMELVPALLAAARGIGRALSTPASPG</sequence>
<name>A0ABV3AIV2_9ACTN</name>
<dbReference type="InterPro" id="IPR036388">
    <property type="entry name" value="WH-like_DNA-bd_sf"/>
</dbReference>
<dbReference type="InterPro" id="IPR036390">
    <property type="entry name" value="WH_DNA-bd_sf"/>
</dbReference>
<keyword evidence="3" id="KW-0804">Transcription</keyword>
<dbReference type="InterPro" id="IPR005471">
    <property type="entry name" value="Tscrpt_reg_IclR_N"/>
</dbReference>